<evidence type="ECO:0000313" key="2">
    <source>
        <dbReference type="Proteomes" id="UP000076404"/>
    </source>
</evidence>
<proteinExistence type="predicted"/>
<dbReference type="AlphaFoldDB" id="A0A143BLI0"/>
<dbReference type="STRING" id="1379270.GEMMAAP_12360"/>
<organism evidence="1 2">
    <name type="scientific">Gemmatimonas phototrophica</name>
    <dbReference type="NCBI Taxonomy" id="1379270"/>
    <lineage>
        <taxon>Bacteria</taxon>
        <taxon>Pseudomonadati</taxon>
        <taxon>Gemmatimonadota</taxon>
        <taxon>Gemmatimonadia</taxon>
        <taxon>Gemmatimonadales</taxon>
        <taxon>Gemmatimonadaceae</taxon>
        <taxon>Gemmatimonas</taxon>
    </lineage>
</organism>
<accession>A0A143BLI0</accession>
<reference evidence="1 2" key="2">
    <citation type="journal article" date="2016" name="Environ. Microbiol. Rep.">
        <title>Metagenomic evidence for the presence of phototrophic Gemmatimonadetes bacteria in diverse environments.</title>
        <authorList>
            <person name="Zeng Y."/>
            <person name="Baumbach J."/>
            <person name="Barbosa E.G."/>
            <person name="Azevedo V."/>
            <person name="Zhang C."/>
            <person name="Koblizek M."/>
        </authorList>
    </citation>
    <scope>NUCLEOTIDE SEQUENCE [LARGE SCALE GENOMIC DNA]</scope>
    <source>
        <strain evidence="1 2">AP64</strain>
    </source>
</reference>
<gene>
    <name evidence="1" type="ORF">GEMMAAP_12360</name>
</gene>
<sequence>MPKGRHGDLFNERMGNQLPLAIDAENAEAERGGKGATICAPSSYGDRTPEEIARALLYWPRKLPAFAFASGGLDLRYGGVPVGYRNEYGSVVKETETAAIGRVW</sequence>
<evidence type="ECO:0000313" key="1">
    <source>
        <dbReference type="EMBL" id="AMW05382.1"/>
    </source>
</evidence>
<name>A0A143BLI0_9BACT</name>
<dbReference type="KEGG" id="gph:GEMMAAP_12360"/>
<dbReference type="Proteomes" id="UP000076404">
    <property type="component" value="Chromosome"/>
</dbReference>
<reference evidence="1 2" key="1">
    <citation type="journal article" date="2014" name="Proc. Natl. Acad. Sci. U.S.A.">
        <title>Functional type 2 photosynthetic reaction centers found in the rare bacterial phylum Gemmatimonadetes.</title>
        <authorList>
            <person name="Zeng Y."/>
            <person name="Feng F."/>
            <person name="Medova H."/>
            <person name="Dean J."/>
            <person name="Koblizek M."/>
        </authorList>
    </citation>
    <scope>NUCLEOTIDE SEQUENCE [LARGE SCALE GENOMIC DNA]</scope>
    <source>
        <strain evidence="1 2">AP64</strain>
    </source>
</reference>
<dbReference type="EMBL" id="CP011454">
    <property type="protein sequence ID" value="AMW05382.1"/>
    <property type="molecule type" value="Genomic_DNA"/>
</dbReference>
<keyword evidence="2" id="KW-1185">Reference proteome</keyword>
<protein>
    <submittedName>
        <fullName evidence="1">Uncharacterized protein</fullName>
    </submittedName>
</protein>